<feature type="compositionally biased region" description="Pro residues" evidence="1">
    <location>
        <begin position="72"/>
        <end position="84"/>
    </location>
</feature>
<dbReference type="AlphaFoldDB" id="A0AAD7DRA0"/>
<protein>
    <submittedName>
        <fullName evidence="2">Uncharacterized protein</fullName>
    </submittedName>
</protein>
<name>A0AAD7DRA0_MYCRO</name>
<evidence type="ECO:0000256" key="1">
    <source>
        <dbReference type="SAM" id="MobiDB-lite"/>
    </source>
</evidence>
<dbReference type="Proteomes" id="UP001221757">
    <property type="component" value="Unassembled WGS sequence"/>
</dbReference>
<accession>A0AAD7DRA0</accession>
<feature type="region of interest" description="Disordered" evidence="1">
    <location>
        <begin position="65"/>
        <end position="84"/>
    </location>
</feature>
<evidence type="ECO:0000313" key="3">
    <source>
        <dbReference type="Proteomes" id="UP001221757"/>
    </source>
</evidence>
<reference evidence="2" key="1">
    <citation type="submission" date="2023-03" db="EMBL/GenBank/DDBJ databases">
        <title>Massive genome expansion in bonnet fungi (Mycena s.s.) driven by repeated elements and novel gene families across ecological guilds.</title>
        <authorList>
            <consortium name="Lawrence Berkeley National Laboratory"/>
            <person name="Harder C.B."/>
            <person name="Miyauchi S."/>
            <person name="Viragh M."/>
            <person name="Kuo A."/>
            <person name="Thoen E."/>
            <person name="Andreopoulos B."/>
            <person name="Lu D."/>
            <person name="Skrede I."/>
            <person name="Drula E."/>
            <person name="Henrissat B."/>
            <person name="Morin E."/>
            <person name="Kohler A."/>
            <person name="Barry K."/>
            <person name="LaButti K."/>
            <person name="Morin E."/>
            <person name="Salamov A."/>
            <person name="Lipzen A."/>
            <person name="Mereny Z."/>
            <person name="Hegedus B."/>
            <person name="Baldrian P."/>
            <person name="Stursova M."/>
            <person name="Weitz H."/>
            <person name="Taylor A."/>
            <person name="Grigoriev I.V."/>
            <person name="Nagy L.G."/>
            <person name="Martin F."/>
            <person name="Kauserud H."/>
        </authorList>
    </citation>
    <scope>NUCLEOTIDE SEQUENCE</scope>
    <source>
        <strain evidence="2">CBHHK067</strain>
    </source>
</reference>
<evidence type="ECO:0000313" key="2">
    <source>
        <dbReference type="EMBL" id="KAJ7697261.1"/>
    </source>
</evidence>
<organism evidence="2 3">
    <name type="scientific">Mycena rosella</name>
    <name type="common">Pink bonnet</name>
    <name type="synonym">Agaricus rosellus</name>
    <dbReference type="NCBI Taxonomy" id="1033263"/>
    <lineage>
        <taxon>Eukaryota</taxon>
        <taxon>Fungi</taxon>
        <taxon>Dikarya</taxon>
        <taxon>Basidiomycota</taxon>
        <taxon>Agaricomycotina</taxon>
        <taxon>Agaricomycetes</taxon>
        <taxon>Agaricomycetidae</taxon>
        <taxon>Agaricales</taxon>
        <taxon>Marasmiineae</taxon>
        <taxon>Mycenaceae</taxon>
        <taxon>Mycena</taxon>
    </lineage>
</organism>
<comment type="caution">
    <text evidence="2">The sequence shown here is derived from an EMBL/GenBank/DDBJ whole genome shotgun (WGS) entry which is preliminary data.</text>
</comment>
<keyword evidence="3" id="KW-1185">Reference proteome</keyword>
<sequence length="252" mass="27246">MTANLCVKCAPLFNAAPCYLFVTCDACRQQCRAKGALTLHTHYAGSSAQPAWSVPQYHLITALPHQQSHPLSKPPTPAPRVPGPPVPPRIPPPTPVVLLPLVEADSPADPPKAIAYQSLRLLLIDLNRLLCTPHEEQPFDFRGTCSIVADPAVDHATRVTSVAWALIRGTAVSFNVHTLAVHCSPRAALAVTGSSAIWMGAPPDPRLANATQPRPCERCEHLLHIHVDADDSACARGLQGQRIVVRLWHYPT</sequence>
<dbReference type="EMBL" id="JARKIE010000031">
    <property type="protein sequence ID" value="KAJ7697261.1"/>
    <property type="molecule type" value="Genomic_DNA"/>
</dbReference>
<gene>
    <name evidence="2" type="ORF">B0H17DRAFT_376990</name>
</gene>
<proteinExistence type="predicted"/>